<accession>A0A819V138</accession>
<gene>
    <name evidence="1" type="ORF">OVN521_LOCUS20992</name>
</gene>
<dbReference type="AlphaFoldDB" id="A0A819V138"/>
<dbReference type="Gene3D" id="3.40.50.2300">
    <property type="match status" value="1"/>
</dbReference>
<name>A0A819V138_9BILA</name>
<organism evidence="1 2">
    <name type="scientific">Rotaria magnacalcarata</name>
    <dbReference type="NCBI Taxonomy" id="392030"/>
    <lineage>
        <taxon>Eukaryota</taxon>
        <taxon>Metazoa</taxon>
        <taxon>Spiralia</taxon>
        <taxon>Gnathifera</taxon>
        <taxon>Rotifera</taxon>
        <taxon>Eurotatoria</taxon>
        <taxon>Bdelloidea</taxon>
        <taxon>Philodinida</taxon>
        <taxon>Philodinidae</taxon>
        <taxon>Rotaria</taxon>
    </lineage>
</organism>
<proteinExistence type="predicted"/>
<dbReference type="InterPro" id="IPR012337">
    <property type="entry name" value="RNaseH-like_sf"/>
</dbReference>
<dbReference type="SUPFAM" id="SSF53098">
    <property type="entry name" value="Ribonuclease H-like"/>
    <property type="match status" value="1"/>
</dbReference>
<evidence type="ECO:0000313" key="2">
    <source>
        <dbReference type="Proteomes" id="UP000663866"/>
    </source>
</evidence>
<keyword evidence="2" id="KW-1185">Reference proteome</keyword>
<sequence length="337" mass="37654">MHLRECTRSRDQDSVPDEGSVTIPLITTQLNSLSTAIDNSDNHPTTSKFPKTRPLEFISKQDENGQEIALIANYVKILAAPKCIKLKKIRREILAIAGIKDVTFGGTILYSFEDFGTRKLASAKYPVTNELIPIKMKRTATASQESPEFFHLTNLIVLNLDKELAGLTGRFMESESRTDKYNQLDAGGSRDGRMHVDSPQMIELPNDRSEAFIHIIGNSASPRVDLVCCILTNNRKDCYDAIEKVLCIDCPIPSQAKKLLVVGIDTYRDSQSRSSQMVDISSNDVNDIQLLDAIDSELPRLNELCMKAHEGYEPTLAIIVVKKNEVINVPRSKQPMF</sequence>
<reference evidence="1" key="1">
    <citation type="submission" date="2021-02" db="EMBL/GenBank/DDBJ databases">
        <authorList>
            <person name="Nowell W R."/>
        </authorList>
    </citation>
    <scope>NUCLEOTIDE SEQUENCE</scope>
</reference>
<comment type="caution">
    <text evidence="1">The sequence shown here is derived from an EMBL/GenBank/DDBJ whole genome shotgun (WGS) entry which is preliminary data.</text>
</comment>
<protein>
    <submittedName>
        <fullName evidence="1">Uncharacterized protein</fullName>
    </submittedName>
</protein>
<dbReference type="Proteomes" id="UP000663866">
    <property type="component" value="Unassembled WGS sequence"/>
</dbReference>
<evidence type="ECO:0000313" key="1">
    <source>
        <dbReference type="EMBL" id="CAF4103004.1"/>
    </source>
</evidence>
<dbReference type="EMBL" id="CAJOBG010004264">
    <property type="protein sequence ID" value="CAF4103004.1"/>
    <property type="molecule type" value="Genomic_DNA"/>
</dbReference>